<feature type="transmembrane region" description="Helical" evidence="1">
    <location>
        <begin position="77"/>
        <end position="96"/>
    </location>
</feature>
<evidence type="ECO:0000313" key="2">
    <source>
        <dbReference type="EMBL" id="VAX18726.1"/>
    </source>
</evidence>
<feature type="transmembrane region" description="Helical" evidence="1">
    <location>
        <begin position="54"/>
        <end position="72"/>
    </location>
</feature>
<evidence type="ECO:0000256" key="1">
    <source>
        <dbReference type="SAM" id="Phobius"/>
    </source>
</evidence>
<organism evidence="2">
    <name type="scientific">hydrothermal vent metagenome</name>
    <dbReference type="NCBI Taxonomy" id="652676"/>
    <lineage>
        <taxon>unclassified sequences</taxon>
        <taxon>metagenomes</taxon>
        <taxon>ecological metagenomes</taxon>
    </lineage>
</organism>
<accession>A0A3B1BKA4</accession>
<keyword evidence="1" id="KW-1133">Transmembrane helix</keyword>
<keyword evidence="1" id="KW-0472">Membrane</keyword>
<reference evidence="2" key="1">
    <citation type="submission" date="2018-06" db="EMBL/GenBank/DDBJ databases">
        <authorList>
            <person name="Zhirakovskaya E."/>
        </authorList>
    </citation>
    <scope>NUCLEOTIDE SEQUENCE</scope>
</reference>
<dbReference type="AlphaFoldDB" id="A0A3B1BKA4"/>
<protein>
    <recommendedName>
        <fullName evidence="3">Metal-dependent hydrolase</fullName>
    </recommendedName>
</protein>
<evidence type="ECO:0008006" key="3">
    <source>
        <dbReference type="Google" id="ProtNLM"/>
    </source>
</evidence>
<proteinExistence type="predicted"/>
<sequence length="98" mass="11095">MILGHITNTYMLHTLVGTRVRKLILLPPLFAGAVAPDVLDKFMHYTLTSYPGRGVFHSAVILTLLFLLAWLVNRQRLAFFVAFYLGTMLHLAQDLIEP</sequence>
<dbReference type="InterPro" id="IPR007404">
    <property type="entry name" value="YdjM-like"/>
</dbReference>
<keyword evidence="1" id="KW-0812">Transmembrane</keyword>
<gene>
    <name evidence="2" type="ORF">MNBD_NITROSPINAE01-1798</name>
</gene>
<name>A0A3B1BKA4_9ZZZZ</name>
<feature type="non-terminal residue" evidence="2">
    <location>
        <position position="98"/>
    </location>
</feature>
<dbReference type="Pfam" id="PF04307">
    <property type="entry name" value="YdjM"/>
    <property type="match status" value="1"/>
</dbReference>
<dbReference type="EMBL" id="UOGC01000077">
    <property type="protein sequence ID" value="VAX18726.1"/>
    <property type="molecule type" value="Genomic_DNA"/>
</dbReference>